<feature type="region of interest" description="Disordered" evidence="1">
    <location>
        <begin position="195"/>
        <end position="215"/>
    </location>
</feature>
<evidence type="ECO:0000313" key="3">
    <source>
        <dbReference type="Proteomes" id="UP000717696"/>
    </source>
</evidence>
<reference evidence="2" key="1">
    <citation type="journal article" date="2021" name="Nat. Commun.">
        <title>Genetic determinants of endophytism in the Arabidopsis root mycobiome.</title>
        <authorList>
            <person name="Mesny F."/>
            <person name="Miyauchi S."/>
            <person name="Thiergart T."/>
            <person name="Pickel B."/>
            <person name="Atanasova L."/>
            <person name="Karlsson M."/>
            <person name="Huettel B."/>
            <person name="Barry K.W."/>
            <person name="Haridas S."/>
            <person name="Chen C."/>
            <person name="Bauer D."/>
            <person name="Andreopoulos W."/>
            <person name="Pangilinan J."/>
            <person name="LaButti K."/>
            <person name="Riley R."/>
            <person name="Lipzen A."/>
            <person name="Clum A."/>
            <person name="Drula E."/>
            <person name="Henrissat B."/>
            <person name="Kohler A."/>
            <person name="Grigoriev I.V."/>
            <person name="Martin F.M."/>
            <person name="Hacquard S."/>
        </authorList>
    </citation>
    <scope>NUCLEOTIDE SEQUENCE</scope>
    <source>
        <strain evidence="2">MPI-CAGE-AT-0021</strain>
    </source>
</reference>
<gene>
    <name evidence="2" type="ORF">B0J13DRAFT_528211</name>
</gene>
<proteinExistence type="predicted"/>
<keyword evidence="3" id="KW-1185">Reference proteome</keyword>
<organism evidence="2 3">
    <name type="scientific">Dactylonectria estremocensis</name>
    <dbReference type="NCBI Taxonomy" id="1079267"/>
    <lineage>
        <taxon>Eukaryota</taxon>
        <taxon>Fungi</taxon>
        <taxon>Dikarya</taxon>
        <taxon>Ascomycota</taxon>
        <taxon>Pezizomycotina</taxon>
        <taxon>Sordariomycetes</taxon>
        <taxon>Hypocreomycetidae</taxon>
        <taxon>Hypocreales</taxon>
        <taxon>Nectriaceae</taxon>
        <taxon>Dactylonectria</taxon>
    </lineage>
</organism>
<feature type="region of interest" description="Disordered" evidence="1">
    <location>
        <begin position="85"/>
        <end position="134"/>
    </location>
</feature>
<feature type="compositionally biased region" description="Basic and acidic residues" evidence="1">
    <location>
        <begin position="108"/>
        <end position="131"/>
    </location>
</feature>
<protein>
    <submittedName>
        <fullName evidence="2">Uncharacterized protein</fullName>
    </submittedName>
</protein>
<dbReference type="AlphaFoldDB" id="A0A9P9EGJ6"/>
<comment type="caution">
    <text evidence="2">The sequence shown here is derived from an EMBL/GenBank/DDBJ whole genome shotgun (WGS) entry which is preliminary data.</text>
</comment>
<dbReference type="EMBL" id="JAGMUU010000016">
    <property type="protein sequence ID" value="KAH7136701.1"/>
    <property type="molecule type" value="Genomic_DNA"/>
</dbReference>
<sequence length="272" mass="29819">MEQRWILRWQTYVVPGTAQCPAGRGREGKRTKRGPAWPRQNSKDPLPKPRATCILESSVFKLHAYVVQHDVVLVSKALNDMCQRWPDGSNRPFPLPRRGRGRQPGKRVSGEGRDGRGHRTAREDLPRETTPARRKVPLRVSAAHAVPARHLEKLSSTVPAPSRRDPLFGHGSCRLGTEARPSGHVICESGSHGTVLHTASHSGPRLPRPMGWRRGNRTGAAVTVTVTLGRRGSHTAGFMGYSCFGVAGKRPLPPSAMQDPTNNGLPSALPFY</sequence>
<name>A0A9P9EGJ6_9HYPO</name>
<dbReference type="Proteomes" id="UP000717696">
    <property type="component" value="Unassembled WGS sequence"/>
</dbReference>
<accession>A0A9P9EGJ6</accession>
<evidence type="ECO:0000256" key="1">
    <source>
        <dbReference type="SAM" id="MobiDB-lite"/>
    </source>
</evidence>
<feature type="region of interest" description="Disordered" evidence="1">
    <location>
        <begin position="18"/>
        <end position="49"/>
    </location>
</feature>
<evidence type="ECO:0000313" key="2">
    <source>
        <dbReference type="EMBL" id="KAH7136701.1"/>
    </source>
</evidence>